<accession>A0A3E4QUB1</accession>
<dbReference type="PANTHER" id="PTHR34135">
    <property type="entry name" value="LYSOZYME"/>
    <property type="match status" value="1"/>
</dbReference>
<dbReference type="PROSITE" id="PS50231">
    <property type="entry name" value="RICIN_B_LECTIN"/>
    <property type="match status" value="5"/>
</dbReference>
<dbReference type="SUPFAM" id="SSF54001">
    <property type="entry name" value="Cysteine proteinases"/>
    <property type="match status" value="1"/>
</dbReference>
<evidence type="ECO:0000256" key="5">
    <source>
        <dbReference type="ARBA" id="ARBA00022807"/>
    </source>
</evidence>
<dbReference type="Pfam" id="PF01183">
    <property type="entry name" value="Glyco_hydro_25"/>
    <property type="match status" value="1"/>
</dbReference>
<dbReference type="Pfam" id="PF00877">
    <property type="entry name" value="NLPC_P60"/>
    <property type="match status" value="1"/>
</dbReference>
<feature type="region of interest" description="Disordered" evidence="6">
    <location>
        <begin position="52"/>
        <end position="71"/>
    </location>
</feature>
<evidence type="ECO:0000256" key="3">
    <source>
        <dbReference type="ARBA" id="ARBA00022670"/>
    </source>
</evidence>
<dbReference type="Gene3D" id="2.80.10.50">
    <property type="match status" value="11"/>
</dbReference>
<dbReference type="InterPro" id="IPR017853">
    <property type="entry name" value="GH"/>
</dbReference>
<keyword evidence="7" id="KW-0732">Signal</keyword>
<dbReference type="SMART" id="SM00458">
    <property type="entry name" value="RICIN"/>
    <property type="match status" value="6"/>
</dbReference>
<dbReference type="Proteomes" id="UP000260943">
    <property type="component" value="Unassembled WGS sequence"/>
</dbReference>
<keyword evidence="4" id="KW-0378">Hydrolase</keyword>
<evidence type="ECO:0000256" key="1">
    <source>
        <dbReference type="ARBA" id="ARBA00007074"/>
    </source>
</evidence>
<dbReference type="GO" id="GO:0008234">
    <property type="term" value="F:cysteine-type peptidase activity"/>
    <property type="evidence" value="ECO:0007669"/>
    <property type="project" value="UniProtKB-KW"/>
</dbReference>
<reference evidence="9 10" key="1">
    <citation type="submission" date="2018-08" db="EMBL/GenBank/DDBJ databases">
        <title>A genome reference for cultivated species of the human gut microbiota.</title>
        <authorList>
            <person name="Zou Y."/>
            <person name="Xue W."/>
            <person name="Luo G."/>
        </authorList>
    </citation>
    <scope>NUCLEOTIDE SEQUENCE [LARGE SCALE GENOMIC DNA]</scope>
    <source>
        <strain evidence="9 10">TF08-14</strain>
    </source>
</reference>
<dbReference type="SUPFAM" id="SSF50370">
    <property type="entry name" value="Ricin B-like lectins"/>
    <property type="match status" value="6"/>
</dbReference>
<dbReference type="GO" id="GO:0016052">
    <property type="term" value="P:carbohydrate catabolic process"/>
    <property type="evidence" value="ECO:0007669"/>
    <property type="project" value="TreeGrafter"/>
</dbReference>
<dbReference type="Pfam" id="PF14200">
    <property type="entry name" value="RicinB_lectin_2"/>
    <property type="match status" value="7"/>
</dbReference>
<dbReference type="GO" id="GO:0016998">
    <property type="term" value="P:cell wall macromolecule catabolic process"/>
    <property type="evidence" value="ECO:0007669"/>
    <property type="project" value="InterPro"/>
</dbReference>
<dbReference type="PROSITE" id="PS51904">
    <property type="entry name" value="GLYCOSYL_HYDROL_F25_2"/>
    <property type="match status" value="1"/>
</dbReference>
<name>A0A3E4QUB1_9ACTN</name>
<evidence type="ECO:0000259" key="8">
    <source>
        <dbReference type="PROSITE" id="PS51935"/>
    </source>
</evidence>
<comment type="similarity">
    <text evidence="2">Belongs to the glycosyl hydrolase 25 family.</text>
</comment>
<dbReference type="EMBL" id="QSRJ01000004">
    <property type="protein sequence ID" value="RGL10782.1"/>
    <property type="molecule type" value="Genomic_DNA"/>
</dbReference>
<evidence type="ECO:0000313" key="10">
    <source>
        <dbReference type="Proteomes" id="UP000260943"/>
    </source>
</evidence>
<evidence type="ECO:0000313" key="9">
    <source>
        <dbReference type="EMBL" id="RGL10782.1"/>
    </source>
</evidence>
<evidence type="ECO:0000256" key="4">
    <source>
        <dbReference type="ARBA" id="ARBA00022801"/>
    </source>
</evidence>
<sequence length="1401" mass="149041">MPMSRRARGLLLSTFAVLIALACGPVFIAAGEDVVDGAVIASTDEPSALAVDGEGSAEATEDSAEASNAVSSSEDVAYSWRYEAGELETQAGDSDVMLLSRPTLPEGAAEWGVDVSFAQGDIDWAKAKADGVDFAILRLGYGVGGSDRRFVANVQGCKANGIKFGVYLYSYAWNASTATSEAEWTLTVLRNAGVSPSDLGLPVYYDLENQNPATGRPAGVDDKNQYHEIEGGSATFAAMGKAFCSKIAAAGYTPGVYANLRWWNNYLTDSVFDNWDRWVAQYNSTCDYEGDYTLWQYSSSGSVDGISGRVDVNYLYDPEGTPQYMDKLAAANKGLVQDGSYVVALAAGNRQVLDVSGGSLYAGANVQSYGANASAAQTWVAQTVDGGYLKISNLASGKALSVTPSSSQAGANVQQEDWSDTRSQKWVATKQGDGIVLRSALGKHLVLDIPQGAHNGANAVVGEDASSSSQTFVLYSADGVSTQSRILPDGTYSFTLNGLSLDIAGASTANGAALQLYTSNGTAAQLFSVSFHEISGGKGYYTIRPAHSQKLLDADNGACYPGASVAQWGDTAGAKQRYWVIEKNSDGTVSIINAANGYALAASSRAAGEQVVTLPKTDSGALAFTYKRSILPISHDDIDALAKEHIDELPEGTYAFGSGTSSRLVFDVSGGSTGNGANIQIYSSNRSAAQQWSVERVDKSNGYVRIVNVGSGKVLDIQSGSNTPGANVQQYSWNGSRAQLWLPIKQADGSYVFYSAVANALVLDVSGAGAYNGANIDVYTSNGTIAQSFSAYNLNPNVPSQGRVVDDGVYTFVSSSNSNSAVALGEPLDANGTLLGIADANGSSTSQQFMLTYGDDGYYRIRSVSSQKGLDLKDGDFLAGAKIQQWDYSSANKNQKWVVSKNSDGTYSVVSASTGLAWDLSGNSLVCNPVSSSSSQRWSLNKYVPVIETGAYILKSGVGDNVLDVASGSIQDGANVRMWTNNGSLAQRWYVRKVSDGVYRFQNVLSGKYLSADSSDNVVQSSLTSRCDWTTEASLYGVVLKNVATGRVLDVSGGSSKVGANVQVYSSNGSKAQAWTLQAKELVSEGFYQIASSINSSFVLDVSQGSSANGANVQIYANNSTSSQKWMVKSAGNGWYSIIAACSAKALDVAGGSASPETNVDQYDQNGTAAQKWTFRMGENGVEIVSMLGTVLDVKGGEAYNGSNVQTYMSNNSRSQQWHLTSIEAPGKIGYQNPSQFFQVSSKNVRLVDAAYSTPYCYVTPSRIDVDATREECVETFIARAFEYINAHYVWNYSLSPQKGVDCAGLVMQAAYACGMDLGEYNPYAHWYDPWHSHDANNMSVDPRFMHVKLADRKRGDLVFYPGHVAIYLGNDQIIEATPPRVRTANVFWLGAPTAVARPFV</sequence>
<dbReference type="CDD" id="cd00161">
    <property type="entry name" value="beta-trefoil_Ricin-like"/>
    <property type="match status" value="6"/>
</dbReference>
<feature type="domain" description="NlpC/P60" evidence="8">
    <location>
        <begin position="1271"/>
        <end position="1401"/>
    </location>
</feature>
<keyword evidence="5" id="KW-0788">Thiol protease</keyword>
<feature type="chain" id="PRO_5038885190" description="NlpC/P60 domain-containing protein" evidence="7">
    <location>
        <begin position="23"/>
        <end position="1401"/>
    </location>
</feature>
<evidence type="ECO:0000256" key="7">
    <source>
        <dbReference type="SAM" id="SignalP"/>
    </source>
</evidence>
<feature type="signal peptide" evidence="7">
    <location>
        <begin position="1"/>
        <end position="22"/>
    </location>
</feature>
<keyword evidence="3" id="KW-0645">Protease</keyword>
<dbReference type="Gene3D" id="3.90.1720.10">
    <property type="entry name" value="endopeptidase domain like (from Nostoc punctiforme)"/>
    <property type="match status" value="1"/>
</dbReference>
<gene>
    <name evidence="9" type="ORF">DXC81_04770</name>
</gene>
<dbReference type="GO" id="GO:0009253">
    <property type="term" value="P:peptidoglycan catabolic process"/>
    <property type="evidence" value="ECO:0007669"/>
    <property type="project" value="InterPro"/>
</dbReference>
<dbReference type="CDD" id="cd06414">
    <property type="entry name" value="GH25_LytC-like"/>
    <property type="match status" value="1"/>
</dbReference>
<protein>
    <recommendedName>
        <fullName evidence="8">NlpC/P60 domain-containing protein</fullName>
    </recommendedName>
</protein>
<dbReference type="InterPro" id="IPR000064">
    <property type="entry name" value="NLP_P60_dom"/>
</dbReference>
<dbReference type="InterPro" id="IPR002053">
    <property type="entry name" value="Glyco_hydro_25"/>
</dbReference>
<evidence type="ECO:0000256" key="2">
    <source>
        <dbReference type="ARBA" id="ARBA00010646"/>
    </source>
</evidence>
<organism evidence="9 10">
    <name type="scientific">Collinsella tanakaei</name>
    <dbReference type="NCBI Taxonomy" id="626935"/>
    <lineage>
        <taxon>Bacteria</taxon>
        <taxon>Bacillati</taxon>
        <taxon>Actinomycetota</taxon>
        <taxon>Coriobacteriia</taxon>
        <taxon>Coriobacteriales</taxon>
        <taxon>Coriobacteriaceae</taxon>
        <taxon>Collinsella</taxon>
    </lineage>
</organism>
<dbReference type="InterPro" id="IPR000772">
    <property type="entry name" value="Ricin_B_lectin"/>
</dbReference>
<dbReference type="GO" id="GO:0006508">
    <property type="term" value="P:proteolysis"/>
    <property type="evidence" value="ECO:0007669"/>
    <property type="project" value="UniProtKB-KW"/>
</dbReference>
<comment type="similarity">
    <text evidence="1">Belongs to the peptidase C40 family.</text>
</comment>
<dbReference type="PROSITE" id="PS51935">
    <property type="entry name" value="NLPC_P60"/>
    <property type="match status" value="1"/>
</dbReference>
<dbReference type="InterPro" id="IPR035992">
    <property type="entry name" value="Ricin_B-like_lectins"/>
</dbReference>
<evidence type="ECO:0000256" key="6">
    <source>
        <dbReference type="SAM" id="MobiDB-lite"/>
    </source>
</evidence>
<dbReference type="GO" id="GO:0003796">
    <property type="term" value="F:lysozyme activity"/>
    <property type="evidence" value="ECO:0007669"/>
    <property type="project" value="InterPro"/>
</dbReference>
<dbReference type="PROSITE" id="PS51257">
    <property type="entry name" value="PROKAR_LIPOPROTEIN"/>
    <property type="match status" value="1"/>
</dbReference>
<comment type="caution">
    <text evidence="9">The sequence shown here is derived from an EMBL/GenBank/DDBJ whole genome shotgun (WGS) entry which is preliminary data.</text>
</comment>
<dbReference type="InterPro" id="IPR038765">
    <property type="entry name" value="Papain-like_cys_pep_sf"/>
</dbReference>
<dbReference type="Gene3D" id="3.20.20.80">
    <property type="entry name" value="Glycosidases"/>
    <property type="match status" value="1"/>
</dbReference>
<proteinExistence type="inferred from homology"/>
<dbReference type="SUPFAM" id="SSF51445">
    <property type="entry name" value="(Trans)glycosidases"/>
    <property type="match status" value="1"/>
</dbReference>
<dbReference type="PANTHER" id="PTHR34135:SF2">
    <property type="entry name" value="LYSOZYME"/>
    <property type="match status" value="1"/>
</dbReference>